<feature type="region of interest" description="Disordered" evidence="1">
    <location>
        <begin position="76"/>
        <end position="124"/>
    </location>
</feature>
<gene>
    <name evidence="2" type="ORF">M231_06716</name>
</gene>
<keyword evidence="3" id="KW-1185">Reference proteome</keyword>
<dbReference type="InParanoid" id="A0A4Q1BB30"/>
<protein>
    <submittedName>
        <fullName evidence="2">Uncharacterized protein</fullName>
    </submittedName>
</protein>
<reference evidence="2 3" key="1">
    <citation type="submission" date="2016-06" db="EMBL/GenBank/DDBJ databases">
        <title>Evolution of pathogenesis and genome organization in the Tremellales.</title>
        <authorList>
            <person name="Cuomo C."/>
            <person name="Litvintseva A."/>
            <person name="Heitman J."/>
            <person name="Chen Y."/>
            <person name="Sun S."/>
            <person name="Springer D."/>
            <person name="Dromer F."/>
            <person name="Young S."/>
            <person name="Zeng Q."/>
            <person name="Chapman S."/>
            <person name="Gujja S."/>
            <person name="Saif S."/>
            <person name="Birren B."/>
        </authorList>
    </citation>
    <scope>NUCLEOTIDE SEQUENCE [LARGE SCALE GENOMIC DNA]</scope>
    <source>
        <strain evidence="2 3">ATCC 28783</strain>
    </source>
</reference>
<sequence length="148" mass="16824">MTKKNEGIQWEQRHTIALMQGITSLILTHRPDLYRLPELLEVNEHGGNRISQKVLQMLEKLAKQYDVDPSVIKQNQGRKKVLSELAGSSHESGESKFPRGRKRKVEVELKGSVQESKKRTRAAKQIDDGISTVIKVKSERALVKGERD</sequence>
<accession>A0A4Q1BB30</accession>
<dbReference type="AlphaFoldDB" id="A0A4Q1BB30"/>
<proteinExistence type="predicted"/>
<evidence type="ECO:0000256" key="1">
    <source>
        <dbReference type="SAM" id="MobiDB-lite"/>
    </source>
</evidence>
<evidence type="ECO:0000313" key="2">
    <source>
        <dbReference type="EMBL" id="RXK36002.1"/>
    </source>
</evidence>
<name>A0A4Q1BB30_TREME</name>
<comment type="caution">
    <text evidence="2">The sequence shown here is derived from an EMBL/GenBank/DDBJ whole genome shotgun (WGS) entry which is preliminary data.</text>
</comment>
<dbReference type="EMBL" id="SDIL01000112">
    <property type="protein sequence ID" value="RXK36002.1"/>
    <property type="molecule type" value="Genomic_DNA"/>
</dbReference>
<dbReference type="OrthoDB" id="2562728at2759"/>
<dbReference type="Proteomes" id="UP000289152">
    <property type="component" value="Unassembled WGS sequence"/>
</dbReference>
<dbReference type="VEuPathDB" id="FungiDB:TREMEDRAFT_60836"/>
<evidence type="ECO:0000313" key="3">
    <source>
        <dbReference type="Proteomes" id="UP000289152"/>
    </source>
</evidence>
<organism evidence="2 3">
    <name type="scientific">Tremella mesenterica</name>
    <name type="common">Jelly fungus</name>
    <dbReference type="NCBI Taxonomy" id="5217"/>
    <lineage>
        <taxon>Eukaryota</taxon>
        <taxon>Fungi</taxon>
        <taxon>Dikarya</taxon>
        <taxon>Basidiomycota</taxon>
        <taxon>Agaricomycotina</taxon>
        <taxon>Tremellomycetes</taxon>
        <taxon>Tremellales</taxon>
        <taxon>Tremellaceae</taxon>
        <taxon>Tremella</taxon>
    </lineage>
</organism>